<keyword evidence="12" id="KW-1185">Reference proteome</keyword>
<dbReference type="Proteomes" id="UP001153636">
    <property type="component" value="Chromosome 3"/>
</dbReference>
<dbReference type="PANTHER" id="PTHR21137:SF35">
    <property type="entry name" value="ODORANT RECEPTOR 19A-RELATED"/>
    <property type="match status" value="1"/>
</dbReference>
<evidence type="ECO:0000256" key="6">
    <source>
        <dbReference type="ARBA" id="ARBA00022989"/>
    </source>
</evidence>
<evidence type="ECO:0000313" key="12">
    <source>
        <dbReference type="Proteomes" id="UP001153636"/>
    </source>
</evidence>
<evidence type="ECO:0000256" key="5">
    <source>
        <dbReference type="ARBA" id="ARBA00022725"/>
    </source>
</evidence>
<sequence>MSSKKQTRVYCFFGAILYGMASLYESKQCYEIKAKAPEINIICTSMIPMWLPIEISLLTEWTIFFIQFIIIQFALIPAGSICFLIWEVADMLILHIELLKVTLQNIMQEKRGYKRRKLLILWISYHLQVLKIIKEFNFLTKTCMGLFSLMAALVFACITNQVVNMNKLIGACIHLVGWLIALYMLCNAGQTIQDGTESIGMAAYNSKWYTVDIDTQKAVLFIIKQCQKPLYLQALPLGELNHALMLMIIKTSYSFLTLLTHST</sequence>
<evidence type="ECO:0000256" key="1">
    <source>
        <dbReference type="ARBA" id="ARBA00004651"/>
    </source>
</evidence>
<gene>
    <name evidence="11" type="ORF">PSYICH_LOCUS8863</name>
</gene>
<name>A0A9P0CUM7_9CUCU</name>
<dbReference type="GO" id="GO:0005886">
    <property type="term" value="C:plasma membrane"/>
    <property type="evidence" value="ECO:0007669"/>
    <property type="project" value="UniProtKB-SubCell"/>
</dbReference>
<protein>
    <submittedName>
        <fullName evidence="11">Uncharacterized protein</fullName>
    </submittedName>
</protein>
<keyword evidence="2" id="KW-1003">Cell membrane</keyword>
<dbReference type="AlphaFoldDB" id="A0A9P0CUM7"/>
<evidence type="ECO:0000256" key="8">
    <source>
        <dbReference type="ARBA" id="ARBA00023170"/>
    </source>
</evidence>
<feature type="transmembrane region" description="Helical" evidence="10">
    <location>
        <begin position="7"/>
        <end position="24"/>
    </location>
</feature>
<accession>A0A9P0CUM7</accession>
<dbReference type="PANTHER" id="PTHR21137">
    <property type="entry name" value="ODORANT RECEPTOR"/>
    <property type="match status" value="1"/>
</dbReference>
<dbReference type="GO" id="GO:0005549">
    <property type="term" value="F:odorant binding"/>
    <property type="evidence" value="ECO:0007669"/>
    <property type="project" value="InterPro"/>
</dbReference>
<evidence type="ECO:0000256" key="9">
    <source>
        <dbReference type="ARBA" id="ARBA00023224"/>
    </source>
</evidence>
<proteinExistence type="predicted"/>
<keyword evidence="9" id="KW-0807">Transducer</keyword>
<comment type="subcellular location">
    <subcellularLocation>
        <location evidence="1">Cell membrane</location>
        <topology evidence="1">Multi-pass membrane protein</topology>
    </subcellularLocation>
</comment>
<dbReference type="GO" id="GO:0004984">
    <property type="term" value="F:olfactory receptor activity"/>
    <property type="evidence" value="ECO:0007669"/>
    <property type="project" value="InterPro"/>
</dbReference>
<dbReference type="InterPro" id="IPR004117">
    <property type="entry name" value="7tm6_olfct_rcpt"/>
</dbReference>
<feature type="transmembrane region" description="Helical" evidence="10">
    <location>
        <begin position="61"/>
        <end position="86"/>
    </location>
</feature>
<evidence type="ECO:0000256" key="4">
    <source>
        <dbReference type="ARBA" id="ARBA00022692"/>
    </source>
</evidence>
<evidence type="ECO:0000256" key="2">
    <source>
        <dbReference type="ARBA" id="ARBA00022475"/>
    </source>
</evidence>
<evidence type="ECO:0000256" key="10">
    <source>
        <dbReference type="SAM" id="Phobius"/>
    </source>
</evidence>
<dbReference type="OrthoDB" id="6746749at2759"/>
<dbReference type="GO" id="GO:0007165">
    <property type="term" value="P:signal transduction"/>
    <property type="evidence" value="ECO:0007669"/>
    <property type="project" value="UniProtKB-KW"/>
</dbReference>
<dbReference type="EMBL" id="OV651815">
    <property type="protein sequence ID" value="CAH1108614.1"/>
    <property type="molecule type" value="Genomic_DNA"/>
</dbReference>
<keyword evidence="3" id="KW-0716">Sensory transduction</keyword>
<dbReference type="Pfam" id="PF02949">
    <property type="entry name" value="7tm_6"/>
    <property type="match status" value="1"/>
</dbReference>
<keyword evidence="7 10" id="KW-0472">Membrane</keyword>
<organism evidence="11 12">
    <name type="scientific">Psylliodes chrysocephalus</name>
    <dbReference type="NCBI Taxonomy" id="3402493"/>
    <lineage>
        <taxon>Eukaryota</taxon>
        <taxon>Metazoa</taxon>
        <taxon>Ecdysozoa</taxon>
        <taxon>Arthropoda</taxon>
        <taxon>Hexapoda</taxon>
        <taxon>Insecta</taxon>
        <taxon>Pterygota</taxon>
        <taxon>Neoptera</taxon>
        <taxon>Endopterygota</taxon>
        <taxon>Coleoptera</taxon>
        <taxon>Polyphaga</taxon>
        <taxon>Cucujiformia</taxon>
        <taxon>Chrysomeloidea</taxon>
        <taxon>Chrysomelidae</taxon>
        <taxon>Galerucinae</taxon>
        <taxon>Alticini</taxon>
        <taxon>Psylliodes</taxon>
    </lineage>
</organism>
<keyword evidence="8" id="KW-0675">Receptor</keyword>
<keyword evidence="5" id="KW-0552">Olfaction</keyword>
<evidence type="ECO:0000256" key="7">
    <source>
        <dbReference type="ARBA" id="ARBA00023136"/>
    </source>
</evidence>
<reference evidence="11" key="1">
    <citation type="submission" date="2022-01" db="EMBL/GenBank/DDBJ databases">
        <authorList>
            <person name="King R."/>
        </authorList>
    </citation>
    <scope>NUCLEOTIDE SEQUENCE</scope>
</reference>
<feature type="transmembrane region" description="Helical" evidence="10">
    <location>
        <begin position="168"/>
        <end position="185"/>
    </location>
</feature>
<evidence type="ECO:0000256" key="3">
    <source>
        <dbReference type="ARBA" id="ARBA00022606"/>
    </source>
</evidence>
<keyword evidence="6 10" id="KW-1133">Transmembrane helix</keyword>
<keyword evidence="4 10" id="KW-0812">Transmembrane</keyword>
<feature type="transmembrane region" description="Helical" evidence="10">
    <location>
        <begin position="139"/>
        <end position="156"/>
    </location>
</feature>
<evidence type="ECO:0000313" key="11">
    <source>
        <dbReference type="EMBL" id="CAH1108614.1"/>
    </source>
</evidence>